<evidence type="ECO:0000313" key="3">
    <source>
        <dbReference type="Proteomes" id="UP000499080"/>
    </source>
</evidence>
<feature type="compositionally biased region" description="Basic and acidic residues" evidence="1">
    <location>
        <begin position="105"/>
        <end position="118"/>
    </location>
</feature>
<comment type="caution">
    <text evidence="2">The sequence shown here is derived from an EMBL/GenBank/DDBJ whole genome shotgun (WGS) entry which is preliminary data.</text>
</comment>
<dbReference type="OrthoDB" id="8117402at2759"/>
<gene>
    <name evidence="2" type="ORF">AVEN_153757_1</name>
</gene>
<feature type="region of interest" description="Disordered" evidence="1">
    <location>
        <begin position="104"/>
        <end position="141"/>
    </location>
</feature>
<keyword evidence="3" id="KW-1185">Reference proteome</keyword>
<dbReference type="AlphaFoldDB" id="A0A4Y2KR13"/>
<reference evidence="2 3" key="1">
    <citation type="journal article" date="2019" name="Sci. Rep.">
        <title>Orb-weaving spider Araneus ventricosus genome elucidates the spidroin gene catalogue.</title>
        <authorList>
            <person name="Kono N."/>
            <person name="Nakamura H."/>
            <person name="Ohtoshi R."/>
            <person name="Moran D.A.P."/>
            <person name="Shinohara A."/>
            <person name="Yoshida Y."/>
            <person name="Fujiwara M."/>
            <person name="Mori M."/>
            <person name="Tomita M."/>
            <person name="Arakawa K."/>
        </authorList>
    </citation>
    <scope>NUCLEOTIDE SEQUENCE [LARGE SCALE GENOMIC DNA]</scope>
</reference>
<protein>
    <recommendedName>
        <fullName evidence="4">DUF4817 domain-containing protein</fullName>
    </recommendedName>
</protein>
<organism evidence="2 3">
    <name type="scientific">Araneus ventricosus</name>
    <name type="common">Orbweaver spider</name>
    <name type="synonym">Epeira ventricosa</name>
    <dbReference type="NCBI Taxonomy" id="182803"/>
    <lineage>
        <taxon>Eukaryota</taxon>
        <taxon>Metazoa</taxon>
        <taxon>Ecdysozoa</taxon>
        <taxon>Arthropoda</taxon>
        <taxon>Chelicerata</taxon>
        <taxon>Arachnida</taxon>
        <taxon>Araneae</taxon>
        <taxon>Araneomorphae</taxon>
        <taxon>Entelegynae</taxon>
        <taxon>Araneoidea</taxon>
        <taxon>Araneidae</taxon>
        <taxon>Araneus</taxon>
    </lineage>
</organism>
<name>A0A4Y2KR13_ARAVE</name>
<dbReference type="Proteomes" id="UP000499080">
    <property type="component" value="Unassembled WGS sequence"/>
</dbReference>
<feature type="compositionally biased region" description="Basic residues" evidence="1">
    <location>
        <begin position="119"/>
        <end position="132"/>
    </location>
</feature>
<proteinExistence type="predicted"/>
<evidence type="ECO:0008006" key="4">
    <source>
        <dbReference type="Google" id="ProtNLM"/>
    </source>
</evidence>
<evidence type="ECO:0000313" key="2">
    <source>
        <dbReference type="EMBL" id="GBN05034.1"/>
    </source>
</evidence>
<dbReference type="EMBL" id="BGPR01004936">
    <property type="protein sequence ID" value="GBN05034.1"/>
    <property type="molecule type" value="Genomic_DNA"/>
</dbReference>
<evidence type="ECO:0000256" key="1">
    <source>
        <dbReference type="SAM" id="MobiDB-lite"/>
    </source>
</evidence>
<accession>A0A4Y2KR13</accession>
<sequence length="141" mass="16465">MLVFLEFGKCQLSLWVLRGNFPLYLKEELGRSRIFRSFYSNGLRNQRFKRVPLTKEERIYIILLAGSGTTRLVVCTFNATHRMQITHGTAAKLITKFKTTGSIADESRSAQRQPEMKVRQHRYKQRWQKVRQKGSDVSLGQ</sequence>